<dbReference type="SUPFAM" id="SSF69065">
    <property type="entry name" value="RNase III domain-like"/>
    <property type="match status" value="1"/>
</dbReference>
<keyword evidence="4 6" id="KW-0255">Endonuclease</keyword>
<dbReference type="AlphaFoldDB" id="A0A1H3R9U0"/>
<dbReference type="Gene3D" id="1.10.1520.10">
    <property type="entry name" value="Ribonuclease III domain"/>
    <property type="match status" value="1"/>
</dbReference>
<evidence type="ECO:0000256" key="6">
    <source>
        <dbReference type="HAMAP-Rule" id="MF_01468"/>
    </source>
</evidence>
<dbReference type="PANTHER" id="PTHR34276:SF1">
    <property type="entry name" value="MINI-RIBONUCLEASE 3"/>
    <property type="match status" value="1"/>
</dbReference>
<dbReference type="OrthoDB" id="46571at2"/>
<evidence type="ECO:0000313" key="8">
    <source>
        <dbReference type="EMBL" id="SDZ22008.1"/>
    </source>
</evidence>
<gene>
    <name evidence="6" type="primary">mrnC</name>
    <name evidence="8" type="ORF">SAMN05192546_1147</name>
</gene>
<dbReference type="EC" id="3.1.26.-" evidence="6"/>
<dbReference type="Proteomes" id="UP000199230">
    <property type="component" value="Unassembled WGS sequence"/>
</dbReference>
<protein>
    <recommendedName>
        <fullName evidence="6">Mini-ribonuclease 3</fullName>
        <shortName evidence="6">Mini-3</shortName>
        <shortName evidence="6">Mini-RNase 3</shortName>
        <ecNumber evidence="6">3.1.26.-</ecNumber>
    </recommendedName>
    <alternativeName>
        <fullName evidence="6">Mini-RNase III</fullName>
        <shortName evidence="6">Mini-III</shortName>
    </alternativeName>
</protein>
<evidence type="ECO:0000256" key="5">
    <source>
        <dbReference type="ARBA" id="ARBA00022801"/>
    </source>
</evidence>
<feature type="domain" description="RNase III" evidence="7">
    <location>
        <begin position="13"/>
        <end position="147"/>
    </location>
</feature>
<evidence type="ECO:0000256" key="2">
    <source>
        <dbReference type="ARBA" id="ARBA00022552"/>
    </source>
</evidence>
<keyword evidence="5 6" id="KW-0378">Hydrolase</keyword>
<evidence type="ECO:0000256" key="4">
    <source>
        <dbReference type="ARBA" id="ARBA00022759"/>
    </source>
</evidence>
<dbReference type="PANTHER" id="PTHR34276">
    <property type="entry name" value="MINI-RIBONUCLEASE 3"/>
    <property type="match status" value="1"/>
</dbReference>
<keyword evidence="6" id="KW-0963">Cytoplasm</keyword>
<sequence>MKTFQLRGKSEEDKCNNNSTDINMISPLALAYMGDAVFELFVREYLVRRHAASVNKLHREAIKYVKAGSQAKVARRIKDFLSEEELWIMKRGRNQKSSTPKNADMVEYRHATGFEALIGFLYYQNRIERMVEIMEKSMSILDQSDERERQNET</sequence>
<dbReference type="GO" id="GO:0005737">
    <property type="term" value="C:cytoplasm"/>
    <property type="evidence" value="ECO:0007669"/>
    <property type="project" value="UniProtKB-SubCell"/>
</dbReference>
<comment type="subunit">
    <text evidence="6">Homodimer.</text>
</comment>
<keyword evidence="6" id="KW-0460">Magnesium</keyword>
<keyword evidence="1 6" id="KW-0690">Ribosome biogenesis</keyword>
<dbReference type="PIRSF" id="PIRSF005520">
    <property type="entry name" value="UCP005520"/>
    <property type="match status" value="1"/>
</dbReference>
<keyword evidence="6" id="KW-0694">RNA-binding</keyword>
<comment type="similarity">
    <text evidence="6">Belongs to the MrnC RNase family.</text>
</comment>
<dbReference type="Pfam" id="PF00636">
    <property type="entry name" value="Ribonuclease_3"/>
    <property type="match status" value="1"/>
</dbReference>
<evidence type="ECO:0000259" key="7">
    <source>
        <dbReference type="SMART" id="SM00535"/>
    </source>
</evidence>
<comment type="function">
    <text evidence="6">Involved in correct processing of both the 5' and 3' ends of 23S rRNA precursor. Processes 30S rRNA precursor transcript even in absence of ribonuclease 3 (Rnc); Rnc processes 30S rRNA into smaller rRNA precursors.</text>
</comment>
<dbReference type="SMART" id="SM00535">
    <property type="entry name" value="RIBOc"/>
    <property type="match status" value="1"/>
</dbReference>
<name>A0A1H3R9U0_9FIRM</name>
<dbReference type="STRING" id="159292.SAMN05192546_1147"/>
<comment type="subcellular location">
    <subcellularLocation>
        <location evidence="6">Cytoplasm</location>
    </subcellularLocation>
</comment>
<dbReference type="EMBL" id="FNPV01000014">
    <property type="protein sequence ID" value="SDZ22008.1"/>
    <property type="molecule type" value="Genomic_DNA"/>
</dbReference>
<feature type="active site" evidence="6">
    <location>
        <position position="35"/>
    </location>
</feature>
<dbReference type="InterPro" id="IPR036389">
    <property type="entry name" value="RNase_III_sf"/>
</dbReference>
<evidence type="ECO:0000313" key="9">
    <source>
        <dbReference type="Proteomes" id="UP000199230"/>
    </source>
</evidence>
<dbReference type="GO" id="GO:0019843">
    <property type="term" value="F:rRNA binding"/>
    <property type="evidence" value="ECO:0007669"/>
    <property type="project" value="UniProtKB-UniRule"/>
</dbReference>
<comment type="cofactor">
    <cofactor evidence="6">
        <name>Mg(2+)</name>
        <dbReference type="ChEBI" id="CHEBI:18420"/>
    </cofactor>
</comment>
<organism evidence="8 9">
    <name type="scientific">Tindallia californiensis</name>
    <dbReference type="NCBI Taxonomy" id="159292"/>
    <lineage>
        <taxon>Bacteria</taxon>
        <taxon>Bacillati</taxon>
        <taxon>Bacillota</taxon>
        <taxon>Clostridia</taxon>
        <taxon>Peptostreptococcales</taxon>
        <taxon>Tindalliaceae</taxon>
        <taxon>Tindallia</taxon>
    </lineage>
</organism>
<accession>A0A1H3R9U0</accession>
<keyword evidence="2 6" id="KW-0698">rRNA processing</keyword>
<dbReference type="InterPro" id="IPR008226">
    <property type="entry name" value="Mini3_fam"/>
</dbReference>
<dbReference type="CDD" id="cd00593">
    <property type="entry name" value="RIBOc"/>
    <property type="match status" value="1"/>
</dbReference>
<dbReference type="HAMAP" id="MF_01468">
    <property type="entry name" value="RNase_Mini_III"/>
    <property type="match status" value="1"/>
</dbReference>
<reference evidence="8 9" key="1">
    <citation type="submission" date="2016-10" db="EMBL/GenBank/DDBJ databases">
        <authorList>
            <person name="de Groot N.N."/>
        </authorList>
    </citation>
    <scope>NUCLEOTIDE SEQUENCE [LARGE SCALE GENOMIC DNA]</scope>
    <source>
        <strain evidence="8 9">APO</strain>
    </source>
</reference>
<keyword evidence="6" id="KW-0699">rRNA-binding</keyword>
<evidence type="ECO:0000256" key="3">
    <source>
        <dbReference type="ARBA" id="ARBA00022722"/>
    </source>
</evidence>
<keyword evidence="9" id="KW-1185">Reference proteome</keyword>
<proteinExistence type="inferred from homology"/>
<dbReference type="GO" id="GO:0006364">
    <property type="term" value="P:rRNA processing"/>
    <property type="evidence" value="ECO:0007669"/>
    <property type="project" value="UniProtKB-UniRule"/>
</dbReference>
<dbReference type="RefSeq" id="WP_093315547.1">
    <property type="nucleotide sequence ID" value="NZ_FNPV01000014.1"/>
</dbReference>
<dbReference type="InterPro" id="IPR000999">
    <property type="entry name" value="RNase_III_dom"/>
</dbReference>
<dbReference type="GO" id="GO:0004525">
    <property type="term" value="F:ribonuclease III activity"/>
    <property type="evidence" value="ECO:0007669"/>
    <property type="project" value="InterPro"/>
</dbReference>
<keyword evidence="3 6" id="KW-0540">Nuclease</keyword>
<evidence type="ECO:0000256" key="1">
    <source>
        <dbReference type="ARBA" id="ARBA00022517"/>
    </source>
</evidence>